<dbReference type="InterPro" id="IPR014862">
    <property type="entry name" value="TrwC"/>
</dbReference>
<gene>
    <name evidence="3" type="ORF">IPV69_12360</name>
</gene>
<proteinExistence type="predicted"/>
<dbReference type="EMBL" id="CP063458">
    <property type="protein sequence ID" value="QOV92093.1"/>
    <property type="molecule type" value="Genomic_DNA"/>
</dbReference>
<dbReference type="NCBIfam" id="TIGR02686">
    <property type="entry name" value="relax_trwC"/>
    <property type="match status" value="1"/>
</dbReference>
<dbReference type="InterPro" id="IPR027417">
    <property type="entry name" value="P-loop_NTPase"/>
</dbReference>
<feature type="compositionally biased region" description="Basic and acidic residues" evidence="1">
    <location>
        <begin position="875"/>
        <end position="885"/>
    </location>
</feature>
<dbReference type="PANTHER" id="PTHR43788">
    <property type="entry name" value="DNA2/NAM7 HELICASE FAMILY MEMBER"/>
    <property type="match status" value="1"/>
</dbReference>
<dbReference type="Proteomes" id="UP000593765">
    <property type="component" value="Chromosome"/>
</dbReference>
<dbReference type="InterPro" id="IPR050534">
    <property type="entry name" value="Coronavir_polyprotein_1ab"/>
</dbReference>
<feature type="region of interest" description="Disordered" evidence="1">
    <location>
        <begin position="862"/>
        <end position="885"/>
    </location>
</feature>
<dbReference type="Gene3D" id="3.40.50.300">
    <property type="entry name" value="P-loop containing nucleotide triphosphate hydrolases"/>
    <property type="match status" value="2"/>
</dbReference>
<evidence type="ECO:0000256" key="1">
    <source>
        <dbReference type="SAM" id="MobiDB-lite"/>
    </source>
</evidence>
<accession>A0A7M2X300</accession>
<keyword evidence="4" id="KW-1185">Reference proteome</keyword>
<reference evidence="3 4" key="1">
    <citation type="submission" date="2020-10" db="EMBL/GenBank/DDBJ databases">
        <title>Wide distribution of Phycisphaera-like planctomycetes from WD2101 soil group in peatlands and genome analysis of the first cultivated representative.</title>
        <authorList>
            <person name="Dedysh S.N."/>
            <person name="Beletsky A.V."/>
            <person name="Ivanova A."/>
            <person name="Kulichevskaya I.S."/>
            <person name="Suzina N.E."/>
            <person name="Philippov D.A."/>
            <person name="Rakitin A.L."/>
            <person name="Mardanov A.V."/>
            <person name="Ravin N.V."/>
        </authorList>
    </citation>
    <scope>NUCLEOTIDE SEQUENCE [LARGE SCALE GENOMIC DNA]</scope>
    <source>
        <strain evidence="3 4">M1803</strain>
    </source>
</reference>
<feature type="domain" description="AAA+ ATPase" evidence="2">
    <location>
        <begin position="423"/>
        <end position="562"/>
    </location>
</feature>
<evidence type="ECO:0000313" key="4">
    <source>
        <dbReference type="Proteomes" id="UP000593765"/>
    </source>
</evidence>
<dbReference type="InterPro" id="IPR003593">
    <property type="entry name" value="AAA+_ATPase"/>
</dbReference>
<organism evidence="3 4">
    <name type="scientific">Humisphaera borealis</name>
    <dbReference type="NCBI Taxonomy" id="2807512"/>
    <lineage>
        <taxon>Bacteria</taxon>
        <taxon>Pseudomonadati</taxon>
        <taxon>Planctomycetota</taxon>
        <taxon>Phycisphaerae</taxon>
        <taxon>Tepidisphaerales</taxon>
        <taxon>Tepidisphaeraceae</taxon>
        <taxon>Humisphaera</taxon>
    </lineage>
</organism>
<sequence length="885" mass="98040">MLRITQNTSAAGAMSYYSTADYYTEGQELSGRWHGLGAERLGLSGDIQKAQWDALCQNLDPNTSERLTARTNQTNRRVGYDFNFHVPKSVSLLYGLTNDERILDAFRDAVGTTMADMEREMQARVRIGGSNEDRTTGNMVWGEFVHFTSRPVDGVPDPHLHAHCFVFSATHDPVEQRWKAGQFAGLKRDASYFEVVFHARMAENLGDLGLAVERTGNGYEIAGMSDRALLAAFSRRTTQIEAKAEAEGINDPKAKSELGAKTRVRKAKNLTMDELRAEWASRLGEGDRDAFDAVAGRIGAEPVRMSPQFATAAIEQATEHCFERKSVVPERDLLAVAMKRSLGQTSERSIHAAYRRSDYLSATRDGRTMITTPQVLEEEKRMIEFARAGRGACVPISQSPHVFERDWLNADQRRAVEHVLTSRDRVVLVRGAAGVGKTSMMKEAVEAIEKTGRQVFAFAPSADASRGVLREQEGFAAADTVARLLVDTELQQKIRGQIVWIDEAGLLGTKAMRQVFDLARDLHARVILMGDKRQHGSVERGAALRLLETEAGCVPTEIRDIQRQKGQYKQAVRAVSEGRVAEGFKRLDELGWIKESPEQDRYQHLAADYVSSVAAGESALVVSPTHREAAKITAEIRAKLQHLGRLKPNERTVKVLRNTNLTQAERADPVRYGPDSVIVFHQNAKGHRKGDQLTMTGQPLPLDQAARFTVFESGELAVAEGEVIRITHNGKTLGGQRLNNGATYTVAGFTAKGDIRLSNGWVVSKDFGHLAHGYVTTSHASQGKSVDHVILGQSAESLPASSQQQFYVSVSRGKSRVTIHTDDKRALLEAVTRTDDRQTATELLADPRDRVRIIETDRIARDQLQPHPPALSLHPHQEREVALER</sequence>
<dbReference type="SMART" id="SM00382">
    <property type="entry name" value="AAA"/>
    <property type="match status" value="1"/>
</dbReference>
<protein>
    <submittedName>
        <fullName evidence="3">Relaxase domain-containing protein</fullName>
    </submittedName>
</protein>
<dbReference type="Pfam" id="PF08751">
    <property type="entry name" value="TrwC"/>
    <property type="match status" value="1"/>
</dbReference>
<evidence type="ECO:0000259" key="2">
    <source>
        <dbReference type="SMART" id="SM00382"/>
    </source>
</evidence>
<dbReference type="KEGG" id="hbs:IPV69_12360"/>
<dbReference type="RefSeq" id="WP_206295423.1">
    <property type="nucleotide sequence ID" value="NZ_CP063458.1"/>
</dbReference>
<dbReference type="SUPFAM" id="SSF55464">
    <property type="entry name" value="Origin of replication-binding domain, RBD-like"/>
    <property type="match status" value="1"/>
</dbReference>
<dbReference type="InterPro" id="IPR014059">
    <property type="entry name" value="TraI/TrwC_relax"/>
</dbReference>
<dbReference type="AlphaFoldDB" id="A0A7M2X300"/>
<evidence type="ECO:0000313" key="3">
    <source>
        <dbReference type="EMBL" id="QOV92093.1"/>
    </source>
</evidence>
<dbReference type="Pfam" id="PF13604">
    <property type="entry name" value="AAA_30"/>
    <property type="match status" value="1"/>
</dbReference>
<dbReference type="SUPFAM" id="SSF52540">
    <property type="entry name" value="P-loop containing nucleoside triphosphate hydrolases"/>
    <property type="match status" value="2"/>
</dbReference>
<dbReference type="CDD" id="cd18809">
    <property type="entry name" value="SF1_C_RecD"/>
    <property type="match status" value="1"/>
</dbReference>
<name>A0A7M2X300_9BACT</name>
<dbReference type="NCBIfam" id="NF041492">
    <property type="entry name" value="MobF"/>
    <property type="match status" value="1"/>
</dbReference>